<dbReference type="HOGENOM" id="CLU_3080093_0_0_0"/>
<reference evidence="2 3" key="1">
    <citation type="journal article" date="2014" name="PLoS ONE">
        <title>The first complete genome sequence of the class fimbriimonadia in the phylum armatimonadetes.</title>
        <authorList>
            <person name="Hu Z.Y."/>
            <person name="Wang Y.Z."/>
            <person name="Im W.T."/>
            <person name="Wang S.Y."/>
            <person name="Zhao G.P."/>
            <person name="Zheng H.J."/>
            <person name="Quan Z.X."/>
        </authorList>
    </citation>
    <scope>NUCLEOTIDE SEQUENCE [LARGE SCALE GENOMIC DNA]</scope>
    <source>
        <strain evidence="2">Gsoil 348</strain>
    </source>
</reference>
<evidence type="ECO:0000256" key="1">
    <source>
        <dbReference type="SAM" id="Phobius"/>
    </source>
</evidence>
<evidence type="ECO:0000313" key="2">
    <source>
        <dbReference type="EMBL" id="AIE84440.1"/>
    </source>
</evidence>
<evidence type="ECO:0000313" key="3">
    <source>
        <dbReference type="Proteomes" id="UP000027982"/>
    </source>
</evidence>
<keyword evidence="1" id="KW-1133">Transmembrane helix</keyword>
<dbReference type="AlphaFoldDB" id="A0A068NNV6"/>
<keyword evidence="3" id="KW-1185">Reference proteome</keyword>
<name>A0A068NNV6_FIMGI</name>
<keyword evidence="1" id="KW-0812">Transmembrane</keyword>
<organism evidence="2 3">
    <name type="scientific">Fimbriimonas ginsengisoli Gsoil 348</name>
    <dbReference type="NCBI Taxonomy" id="661478"/>
    <lineage>
        <taxon>Bacteria</taxon>
        <taxon>Bacillati</taxon>
        <taxon>Armatimonadota</taxon>
        <taxon>Fimbriimonadia</taxon>
        <taxon>Fimbriimonadales</taxon>
        <taxon>Fimbriimonadaceae</taxon>
        <taxon>Fimbriimonas</taxon>
    </lineage>
</organism>
<keyword evidence="1" id="KW-0472">Membrane</keyword>
<dbReference type="KEGG" id="fgi:OP10G_1072"/>
<accession>A0A068NNV6</accession>
<protein>
    <submittedName>
        <fullName evidence="2">Uncharacterized protein</fullName>
    </submittedName>
</protein>
<proteinExistence type="predicted"/>
<dbReference type="Proteomes" id="UP000027982">
    <property type="component" value="Chromosome"/>
</dbReference>
<feature type="transmembrane region" description="Helical" evidence="1">
    <location>
        <begin position="27"/>
        <end position="46"/>
    </location>
</feature>
<gene>
    <name evidence="2" type="ORF">OP10G_1072</name>
</gene>
<sequence>MLGLVQVVCALSMMFLSDIPVSRRKTIAKILGGSVAVIAFSCLYLADVVKHR</sequence>
<dbReference type="EMBL" id="CP007139">
    <property type="protein sequence ID" value="AIE84440.1"/>
    <property type="molecule type" value="Genomic_DNA"/>
</dbReference>